<dbReference type="Pfam" id="PF01252">
    <property type="entry name" value="Peptidase_A8"/>
    <property type="match status" value="1"/>
</dbReference>
<keyword evidence="2 9" id="KW-1003">Cell membrane</keyword>
<name>A0ABS9CYM9_9RHOB</name>
<reference evidence="12 13" key="1">
    <citation type="submission" date="2022-01" db="EMBL/GenBank/DDBJ databases">
        <title>Octadecabacter sp. nov., isolated from a marine alga.</title>
        <authorList>
            <person name="Jin M.S."/>
            <person name="Kim H.M."/>
            <person name="Han D.M."/>
            <person name="Jung J.J."/>
            <person name="Jeon C.O."/>
        </authorList>
    </citation>
    <scope>NUCLEOTIDE SEQUENCE [LARGE SCALE GENOMIC DNA]</scope>
    <source>
        <strain evidence="12 13">G9-8</strain>
    </source>
</reference>
<dbReference type="GO" id="GO:0004190">
    <property type="term" value="F:aspartic-type endopeptidase activity"/>
    <property type="evidence" value="ECO:0007669"/>
    <property type="project" value="UniProtKB-EC"/>
</dbReference>
<comment type="caution">
    <text evidence="9">Lacks conserved residue(s) required for the propagation of feature annotation.</text>
</comment>
<comment type="subcellular location">
    <subcellularLocation>
        <location evidence="9">Cell membrane</location>
        <topology evidence="9">Multi-pass membrane protein</topology>
    </subcellularLocation>
</comment>
<dbReference type="HAMAP" id="MF_00161">
    <property type="entry name" value="LspA"/>
    <property type="match status" value="1"/>
</dbReference>
<keyword evidence="6 9" id="KW-0378">Hydrolase</keyword>
<dbReference type="Proteomes" id="UP001200557">
    <property type="component" value="Unassembled WGS sequence"/>
</dbReference>
<dbReference type="PROSITE" id="PS00855">
    <property type="entry name" value="SPASE_II"/>
    <property type="match status" value="1"/>
</dbReference>
<proteinExistence type="inferred from homology"/>
<dbReference type="EMBL" id="JAKGAQ010000002">
    <property type="protein sequence ID" value="MCF2871276.1"/>
    <property type="molecule type" value="Genomic_DNA"/>
</dbReference>
<sequence>MRLTFWTGFWIFLVDQLSKFYVLYQINLPNLPNQTYEVFPPFLTLRMAWNRGVNFGLFADFDMRWVLIAVALVISGFVIWWIKRENVGKWAYISAGLLVGGALGNVVDRVLHGAVADFLNMSCCGFTNPYAFNIADISIFAGAIGLVLFTDSNDKKKTA</sequence>
<evidence type="ECO:0000256" key="3">
    <source>
        <dbReference type="ARBA" id="ARBA00022670"/>
    </source>
</evidence>
<keyword evidence="5 9" id="KW-0064">Aspartyl protease</keyword>
<keyword evidence="7 9" id="KW-1133">Transmembrane helix</keyword>
<comment type="function">
    <text evidence="9 10">This protein specifically catalyzes the removal of signal peptides from prolipoproteins.</text>
</comment>
<evidence type="ECO:0000256" key="1">
    <source>
        <dbReference type="ARBA" id="ARBA00006139"/>
    </source>
</evidence>
<evidence type="ECO:0000256" key="8">
    <source>
        <dbReference type="ARBA" id="ARBA00023136"/>
    </source>
</evidence>
<feature type="active site" evidence="9">
    <location>
        <position position="117"/>
    </location>
</feature>
<keyword evidence="3 9" id="KW-0645">Protease</keyword>
<dbReference type="PANTHER" id="PTHR33695:SF1">
    <property type="entry name" value="LIPOPROTEIN SIGNAL PEPTIDASE"/>
    <property type="match status" value="1"/>
</dbReference>
<dbReference type="RefSeq" id="WP_235225516.1">
    <property type="nucleotide sequence ID" value="NZ_JAKGAQ010000002.1"/>
</dbReference>
<evidence type="ECO:0000256" key="7">
    <source>
        <dbReference type="ARBA" id="ARBA00022989"/>
    </source>
</evidence>
<dbReference type="NCBIfam" id="TIGR00077">
    <property type="entry name" value="lspA"/>
    <property type="match status" value="1"/>
</dbReference>
<comment type="catalytic activity">
    <reaction evidence="9 10">
        <text>Release of signal peptides from bacterial membrane prolipoproteins. Hydrolyzes -Xaa-Yaa-Zaa-|-(S,diacylglyceryl)Cys-, in which Xaa is hydrophobic (preferably Leu), and Yaa (Ala or Ser) and Zaa (Gly or Ala) have small, neutral side chains.</text>
        <dbReference type="EC" id="3.4.23.36"/>
    </reaction>
</comment>
<comment type="pathway">
    <text evidence="9">Protein modification; lipoprotein biosynthesis (signal peptide cleavage).</text>
</comment>
<dbReference type="EC" id="3.4.23.36" evidence="9"/>
<evidence type="ECO:0000256" key="5">
    <source>
        <dbReference type="ARBA" id="ARBA00022750"/>
    </source>
</evidence>
<feature type="transmembrane region" description="Helical" evidence="9">
    <location>
        <begin position="65"/>
        <end position="83"/>
    </location>
</feature>
<evidence type="ECO:0000256" key="10">
    <source>
        <dbReference type="RuleBase" id="RU000594"/>
    </source>
</evidence>
<comment type="caution">
    <text evidence="12">The sequence shown here is derived from an EMBL/GenBank/DDBJ whole genome shotgun (WGS) entry which is preliminary data.</text>
</comment>
<feature type="transmembrane region" description="Helical" evidence="9">
    <location>
        <begin position="130"/>
        <end position="149"/>
    </location>
</feature>
<dbReference type="InterPro" id="IPR001872">
    <property type="entry name" value="Peptidase_A8"/>
</dbReference>
<feature type="active site" evidence="9">
    <location>
        <position position="136"/>
    </location>
</feature>
<evidence type="ECO:0000256" key="4">
    <source>
        <dbReference type="ARBA" id="ARBA00022692"/>
    </source>
</evidence>
<gene>
    <name evidence="9 12" type="primary">lspA</name>
    <name evidence="12" type="ORF">L0664_09400</name>
</gene>
<keyword evidence="4 9" id="KW-0812">Transmembrane</keyword>
<dbReference type="PRINTS" id="PR00781">
    <property type="entry name" value="LIPOSIGPTASE"/>
</dbReference>
<evidence type="ECO:0000256" key="9">
    <source>
        <dbReference type="HAMAP-Rule" id="MF_00161"/>
    </source>
</evidence>
<accession>A0ABS9CYM9</accession>
<dbReference type="PANTHER" id="PTHR33695">
    <property type="entry name" value="LIPOPROTEIN SIGNAL PEPTIDASE"/>
    <property type="match status" value="1"/>
</dbReference>
<evidence type="ECO:0000313" key="12">
    <source>
        <dbReference type="EMBL" id="MCF2871276.1"/>
    </source>
</evidence>
<keyword evidence="13" id="KW-1185">Reference proteome</keyword>
<keyword evidence="8 9" id="KW-0472">Membrane</keyword>
<comment type="similarity">
    <text evidence="1 9 11">Belongs to the peptidase A8 family.</text>
</comment>
<evidence type="ECO:0000256" key="11">
    <source>
        <dbReference type="RuleBase" id="RU004181"/>
    </source>
</evidence>
<evidence type="ECO:0000313" key="13">
    <source>
        <dbReference type="Proteomes" id="UP001200557"/>
    </source>
</evidence>
<evidence type="ECO:0000256" key="2">
    <source>
        <dbReference type="ARBA" id="ARBA00022475"/>
    </source>
</evidence>
<protein>
    <recommendedName>
        <fullName evidence="9">Lipoprotein signal peptidase</fullName>
        <ecNumber evidence="9">3.4.23.36</ecNumber>
    </recommendedName>
    <alternativeName>
        <fullName evidence="9">Prolipoprotein signal peptidase</fullName>
    </alternativeName>
    <alternativeName>
        <fullName evidence="9">Signal peptidase II</fullName>
        <shortName evidence="9">SPase II</shortName>
    </alternativeName>
</protein>
<organism evidence="12 13">
    <name type="scientific">Octadecabacter dasysiphoniae</name>
    <dbReference type="NCBI Taxonomy" id="2909341"/>
    <lineage>
        <taxon>Bacteria</taxon>
        <taxon>Pseudomonadati</taxon>
        <taxon>Pseudomonadota</taxon>
        <taxon>Alphaproteobacteria</taxon>
        <taxon>Rhodobacterales</taxon>
        <taxon>Roseobacteraceae</taxon>
        <taxon>Octadecabacter</taxon>
    </lineage>
</organism>
<evidence type="ECO:0000256" key="6">
    <source>
        <dbReference type="ARBA" id="ARBA00022801"/>
    </source>
</evidence>
<feature type="transmembrane region" description="Helical" evidence="9">
    <location>
        <begin position="90"/>
        <end position="110"/>
    </location>
</feature>